<sequence>MISAIVQQKYYYLNLMSENLDRDEEYAFISDINNVVMGTAKLPEKKYYIYNDITHQYLGKYEPSDNMTVVYGWFAPFNKSALFLTMEEIKKIDGRLIPYAVEVKR</sequence>
<dbReference type="Proteomes" id="UP000050929">
    <property type="component" value="Unassembled WGS sequence"/>
</dbReference>
<evidence type="ECO:0000313" key="1">
    <source>
        <dbReference type="EMBL" id="KRK64345.1"/>
    </source>
</evidence>
<proteinExistence type="predicted"/>
<dbReference type="PATRIC" id="fig|1423811.3.peg.521"/>
<accession>A0A0R1J663</accession>
<reference evidence="1 2" key="1">
    <citation type="journal article" date="2015" name="Genome Announc.">
        <title>Expanding the biotechnology potential of lactobacilli through comparative genomics of 213 strains and associated genera.</title>
        <authorList>
            <person name="Sun Z."/>
            <person name="Harris H.M."/>
            <person name="McCann A."/>
            <person name="Guo C."/>
            <person name="Argimon S."/>
            <person name="Zhang W."/>
            <person name="Yang X."/>
            <person name="Jeffery I.B."/>
            <person name="Cooney J.C."/>
            <person name="Kagawa T.F."/>
            <person name="Liu W."/>
            <person name="Song Y."/>
            <person name="Salvetti E."/>
            <person name="Wrobel A."/>
            <person name="Rasinkangas P."/>
            <person name="Parkhill J."/>
            <person name="Rea M.C."/>
            <person name="O'Sullivan O."/>
            <person name="Ritari J."/>
            <person name="Douillard F.P."/>
            <person name="Paul Ross R."/>
            <person name="Yang R."/>
            <person name="Briner A.E."/>
            <person name="Felis G.E."/>
            <person name="de Vos W.M."/>
            <person name="Barrangou R."/>
            <person name="Klaenhammer T.R."/>
            <person name="Caufield P.W."/>
            <person name="Cui Y."/>
            <person name="Zhang H."/>
            <person name="O'Toole P.W."/>
        </authorList>
    </citation>
    <scope>NUCLEOTIDE SEQUENCE [LARGE SCALE GENOMIC DNA]</scope>
    <source>
        <strain evidence="1 2">DSM 20183</strain>
    </source>
</reference>
<protein>
    <submittedName>
        <fullName evidence="1">Uncharacterized protein</fullName>
    </submittedName>
</protein>
<dbReference type="AlphaFoldDB" id="A0A0R1J663"/>
<keyword evidence="2" id="KW-1185">Reference proteome</keyword>
<organism evidence="1 2">
    <name type="scientific">Companilactobacillus tucceti DSM 20183</name>
    <dbReference type="NCBI Taxonomy" id="1423811"/>
    <lineage>
        <taxon>Bacteria</taxon>
        <taxon>Bacillati</taxon>
        <taxon>Bacillota</taxon>
        <taxon>Bacilli</taxon>
        <taxon>Lactobacillales</taxon>
        <taxon>Lactobacillaceae</taxon>
        <taxon>Companilactobacillus</taxon>
    </lineage>
</organism>
<evidence type="ECO:0000313" key="2">
    <source>
        <dbReference type="Proteomes" id="UP000050929"/>
    </source>
</evidence>
<gene>
    <name evidence="1" type="ORF">FC72_GL000515</name>
</gene>
<comment type="caution">
    <text evidence="1">The sequence shown here is derived from an EMBL/GenBank/DDBJ whole genome shotgun (WGS) entry which is preliminary data.</text>
</comment>
<dbReference type="EMBL" id="AZDG01000013">
    <property type="protein sequence ID" value="KRK64345.1"/>
    <property type="molecule type" value="Genomic_DNA"/>
</dbReference>
<name>A0A0R1J663_9LACO</name>
<dbReference type="STRING" id="1423811.FC72_GL000515"/>